<dbReference type="InParanoid" id="K5VX69"/>
<evidence type="ECO:0000259" key="1">
    <source>
        <dbReference type="Pfam" id="PF03171"/>
    </source>
</evidence>
<dbReference type="HOGENOM" id="CLU_010119_10_0_1"/>
<gene>
    <name evidence="2" type="ORF">PHACADRAFT_263216</name>
</gene>
<dbReference type="PANTHER" id="PTHR47990">
    <property type="entry name" value="2-OXOGLUTARATE (2OG) AND FE(II)-DEPENDENT OXYGENASE SUPERFAMILY PROTEIN-RELATED"/>
    <property type="match status" value="1"/>
</dbReference>
<sequence>MTKPRWDFPPESTLLSDDDYAELETIDISVVDLTADPAALGEARRRARDDTVARALRAFGSGGLGMVHVTGHGVGAEEIQRQFDVGSVFFDRVADEEKGRYVAKISEEGSWAGYKPRGYYGPQDCDENFNFYPETLVHSCIPPVARQFLHDYRRFLEHNHYVVVGKMLCILSLALGLPGDTLWRLHHRGGYDVDGTLQRPQDTPIYWKHSQDHFRFQVYNPRKDDESFFNSDKLYLRSHRDIGTITLNYSQPVAALQVLKPEGKWAWVRHKPGAIIVNLGHALEALTSSRLRAAFHRVAEPPEDQRRFRRIGIHYFVKLLPDMRIDQPLLDGPDDQFEEYRRLGGKPILYGEWERFRSKLAFRQRPARTSPERTPEDALLDLHYRMAPPTTIPAAKL</sequence>
<dbReference type="InterPro" id="IPR044861">
    <property type="entry name" value="IPNS-like_FE2OG_OXY"/>
</dbReference>
<dbReference type="SUPFAM" id="SSF51197">
    <property type="entry name" value="Clavaminate synthase-like"/>
    <property type="match status" value="1"/>
</dbReference>
<evidence type="ECO:0000313" key="2">
    <source>
        <dbReference type="EMBL" id="EKM51199.1"/>
    </source>
</evidence>
<dbReference type="AlphaFoldDB" id="K5VX69"/>
<reference evidence="2 3" key="1">
    <citation type="journal article" date="2012" name="BMC Genomics">
        <title>Comparative genomics of the white-rot fungi, Phanerochaete carnosa and P. chrysosporium, to elucidate the genetic basis of the distinct wood types they colonize.</title>
        <authorList>
            <person name="Suzuki H."/>
            <person name="MacDonald J."/>
            <person name="Syed K."/>
            <person name="Salamov A."/>
            <person name="Hori C."/>
            <person name="Aerts A."/>
            <person name="Henrissat B."/>
            <person name="Wiebenga A."/>
            <person name="vanKuyk P.A."/>
            <person name="Barry K."/>
            <person name="Lindquist E."/>
            <person name="LaButti K."/>
            <person name="Lapidus A."/>
            <person name="Lucas S."/>
            <person name="Coutinho P."/>
            <person name="Gong Y."/>
            <person name="Samejima M."/>
            <person name="Mahadevan R."/>
            <person name="Abou-Zaid M."/>
            <person name="de Vries R.P."/>
            <person name="Igarashi K."/>
            <person name="Yadav J.S."/>
            <person name="Grigoriev I.V."/>
            <person name="Master E.R."/>
        </authorList>
    </citation>
    <scope>NUCLEOTIDE SEQUENCE [LARGE SCALE GENOMIC DNA]</scope>
    <source>
        <strain evidence="2 3">HHB-10118-sp</strain>
    </source>
</reference>
<feature type="domain" description="Isopenicillin N synthase-like Fe(2+) 2OG dioxygenase" evidence="1">
    <location>
        <begin position="214"/>
        <end position="311"/>
    </location>
</feature>
<dbReference type="OrthoDB" id="406156at2759"/>
<accession>K5VX69</accession>
<dbReference type="Gene3D" id="2.60.120.330">
    <property type="entry name" value="B-lactam Antibiotic, Isopenicillin N Synthase, Chain"/>
    <property type="match status" value="1"/>
</dbReference>
<dbReference type="EMBL" id="JH930477">
    <property type="protein sequence ID" value="EKM51199.1"/>
    <property type="molecule type" value="Genomic_DNA"/>
</dbReference>
<keyword evidence="3" id="KW-1185">Reference proteome</keyword>
<protein>
    <recommendedName>
        <fullName evidence="1">Isopenicillin N synthase-like Fe(2+) 2OG dioxygenase domain-containing protein</fullName>
    </recommendedName>
</protein>
<dbReference type="STRING" id="650164.K5VX69"/>
<organism evidence="2 3">
    <name type="scientific">Phanerochaete carnosa (strain HHB-10118-sp)</name>
    <name type="common">White-rot fungus</name>
    <name type="synonym">Peniophora carnosa</name>
    <dbReference type="NCBI Taxonomy" id="650164"/>
    <lineage>
        <taxon>Eukaryota</taxon>
        <taxon>Fungi</taxon>
        <taxon>Dikarya</taxon>
        <taxon>Basidiomycota</taxon>
        <taxon>Agaricomycotina</taxon>
        <taxon>Agaricomycetes</taxon>
        <taxon>Polyporales</taxon>
        <taxon>Phanerochaetaceae</taxon>
        <taxon>Phanerochaete</taxon>
    </lineage>
</organism>
<dbReference type="InterPro" id="IPR027443">
    <property type="entry name" value="IPNS-like_sf"/>
</dbReference>
<dbReference type="Proteomes" id="UP000008370">
    <property type="component" value="Unassembled WGS sequence"/>
</dbReference>
<dbReference type="GeneID" id="18918498"/>
<proteinExistence type="predicted"/>
<dbReference type="RefSeq" id="XP_007400351.1">
    <property type="nucleotide sequence ID" value="XM_007400289.1"/>
</dbReference>
<dbReference type="KEGG" id="pco:PHACADRAFT_263216"/>
<name>K5VX69_PHACS</name>
<dbReference type="Pfam" id="PF03171">
    <property type="entry name" value="2OG-FeII_Oxy"/>
    <property type="match status" value="1"/>
</dbReference>
<evidence type="ECO:0000313" key="3">
    <source>
        <dbReference type="Proteomes" id="UP000008370"/>
    </source>
</evidence>
<dbReference type="InterPro" id="IPR050231">
    <property type="entry name" value="Iron_ascorbate_oxido_reductase"/>
</dbReference>